<dbReference type="EMBL" id="CAKXAJ010007725">
    <property type="protein sequence ID" value="CAH2210541.1"/>
    <property type="molecule type" value="Genomic_DNA"/>
</dbReference>
<organism evidence="2 3">
    <name type="scientific">Pararge aegeria aegeria</name>
    <dbReference type="NCBI Taxonomy" id="348720"/>
    <lineage>
        <taxon>Eukaryota</taxon>
        <taxon>Metazoa</taxon>
        <taxon>Ecdysozoa</taxon>
        <taxon>Arthropoda</taxon>
        <taxon>Hexapoda</taxon>
        <taxon>Insecta</taxon>
        <taxon>Pterygota</taxon>
        <taxon>Neoptera</taxon>
        <taxon>Endopterygota</taxon>
        <taxon>Lepidoptera</taxon>
        <taxon>Glossata</taxon>
        <taxon>Ditrysia</taxon>
        <taxon>Papilionoidea</taxon>
        <taxon>Nymphalidae</taxon>
        <taxon>Satyrinae</taxon>
        <taxon>Satyrini</taxon>
        <taxon>Parargina</taxon>
        <taxon>Pararge</taxon>
    </lineage>
</organism>
<dbReference type="OrthoDB" id="6931783at2759"/>
<reference evidence="2" key="1">
    <citation type="submission" date="2022-03" db="EMBL/GenBank/DDBJ databases">
        <authorList>
            <person name="Lindestad O."/>
        </authorList>
    </citation>
    <scope>NUCLEOTIDE SEQUENCE</scope>
</reference>
<proteinExistence type="predicted"/>
<feature type="region of interest" description="Disordered" evidence="1">
    <location>
        <begin position="131"/>
        <end position="163"/>
    </location>
</feature>
<keyword evidence="3" id="KW-1185">Reference proteome</keyword>
<evidence type="ECO:0000313" key="2">
    <source>
        <dbReference type="EMBL" id="CAH2210541.1"/>
    </source>
</evidence>
<evidence type="ECO:0000256" key="1">
    <source>
        <dbReference type="SAM" id="MobiDB-lite"/>
    </source>
</evidence>
<evidence type="ECO:0000313" key="3">
    <source>
        <dbReference type="Proteomes" id="UP000838756"/>
    </source>
</evidence>
<gene>
    <name evidence="2" type="primary">jg4830</name>
    <name evidence="2" type="ORF">PAEG_LOCUS2446</name>
</gene>
<comment type="caution">
    <text evidence="2">The sequence shown here is derived from an EMBL/GenBank/DDBJ whole genome shotgun (WGS) entry which is preliminary data.</text>
</comment>
<dbReference type="Proteomes" id="UP000838756">
    <property type="component" value="Unassembled WGS sequence"/>
</dbReference>
<name>A0A8S4QGI3_9NEOP</name>
<sequence>MSDSSIDRPDILDIALLKNITLQVNSVEVLSELYSDHRPVKLQLGPVGPAILPTRKVIDFKKLSGLLEAKDSVHLSKIPDVVETLEQPKAASLHLTNHVCDATSECSREMPCGFYRMVLTEDARELITNKNRAHREHDKYPTRQKSSVRTLESPEEGSVYHYRTPTRTMGQVLGGALAIA</sequence>
<dbReference type="AlphaFoldDB" id="A0A8S4QGI3"/>
<protein>
    <submittedName>
        <fullName evidence="2">Jg4830 protein</fullName>
    </submittedName>
</protein>
<accession>A0A8S4QGI3</accession>